<proteinExistence type="predicted"/>
<accession>A0A8B8F0Z6</accession>
<evidence type="ECO:0000256" key="1">
    <source>
        <dbReference type="SAM" id="MobiDB-lite"/>
    </source>
</evidence>
<evidence type="ECO:0000313" key="5">
    <source>
        <dbReference type="RefSeq" id="XP_022345857.1"/>
    </source>
</evidence>
<dbReference type="OrthoDB" id="10444687at2759"/>
<keyword evidence="4" id="KW-1185">Reference proteome</keyword>
<gene>
    <name evidence="5" type="primary">LOC111138270</name>
</gene>
<evidence type="ECO:0000256" key="3">
    <source>
        <dbReference type="SAM" id="SignalP"/>
    </source>
</evidence>
<keyword evidence="2" id="KW-1133">Transmembrane helix</keyword>
<sequence length="181" mass="20718">MVARQISFFLVLLGAVVVTESFAVVRFWRQEDSQLEENGEHNHTSISNERETKRKELDNNTVLIIVWTSIVIMFLVACGLIFLNKRNISIRRVKDLLQKDANIDKSQCRFKATENPLYSIKWGLPLPTIPEENADDYVAVTGYLTFHRPRPKHGNLHKSTEVTSPKDVDNLKSVKTQPSLV</sequence>
<keyword evidence="3" id="KW-0732">Signal</keyword>
<dbReference type="AlphaFoldDB" id="A0A8B8F0Z6"/>
<keyword evidence="2" id="KW-0472">Membrane</keyword>
<evidence type="ECO:0000256" key="2">
    <source>
        <dbReference type="SAM" id="Phobius"/>
    </source>
</evidence>
<protein>
    <submittedName>
        <fullName evidence="5">Uncharacterized protein LOC111138270</fullName>
    </submittedName>
</protein>
<feature type="compositionally biased region" description="Basic and acidic residues" evidence="1">
    <location>
        <begin position="158"/>
        <end position="172"/>
    </location>
</feature>
<dbReference type="Proteomes" id="UP000694844">
    <property type="component" value="Chromosome 5"/>
</dbReference>
<evidence type="ECO:0000313" key="4">
    <source>
        <dbReference type="Proteomes" id="UP000694844"/>
    </source>
</evidence>
<dbReference type="KEGG" id="cvn:111138270"/>
<keyword evidence="2" id="KW-0812">Transmembrane</keyword>
<feature type="region of interest" description="Disordered" evidence="1">
    <location>
        <begin position="151"/>
        <end position="181"/>
    </location>
</feature>
<feature type="chain" id="PRO_5034530545" evidence="3">
    <location>
        <begin position="22"/>
        <end position="181"/>
    </location>
</feature>
<feature type="transmembrane region" description="Helical" evidence="2">
    <location>
        <begin position="62"/>
        <end position="83"/>
    </location>
</feature>
<reference evidence="5" key="1">
    <citation type="submission" date="2025-08" db="UniProtKB">
        <authorList>
            <consortium name="RefSeq"/>
        </authorList>
    </citation>
    <scope>IDENTIFICATION</scope>
    <source>
        <tissue evidence="5">Whole sample</tissue>
    </source>
</reference>
<dbReference type="RefSeq" id="XP_022345857.1">
    <property type="nucleotide sequence ID" value="XM_022490149.1"/>
</dbReference>
<organism evidence="4 5">
    <name type="scientific">Crassostrea virginica</name>
    <name type="common">Eastern oyster</name>
    <dbReference type="NCBI Taxonomy" id="6565"/>
    <lineage>
        <taxon>Eukaryota</taxon>
        <taxon>Metazoa</taxon>
        <taxon>Spiralia</taxon>
        <taxon>Lophotrochozoa</taxon>
        <taxon>Mollusca</taxon>
        <taxon>Bivalvia</taxon>
        <taxon>Autobranchia</taxon>
        <taxon>Pteriomorphia</taxon>
        <taxon>Ostreida</taxon>
        <taxon>Ostreoidea</taxon>
        <taxon>Ostreidae</taxon>
        <taxon>Crassostrea</taxon>
    </lineage>
</organism>
<dbReference type="GeneID" id="111138270"/>
<name>A0A8B8F0Z6_CRAVI</name>
<feature type="signal peptide" evidence="3">
    <location>
        <begin position="1"/>
        <end position="21"/>
    </location>
</feature>